<evidence type="ECO:0000256" key="2">
    <source>
        <dbReference type="SAM" id="MobiDB-lite"/>
    </source>
</evidence>
<reference evidence="3" key="1">
    <citation type="journal article" date="2022" name="Int. J. Mol. Sci.">
        <title>Draft Genome of Tanacetum Coccineum: Genomic Comparison of Closely Related Tanacetum-Family Plants.</title>
        <authorList>
            <person name="Yamashiro T."/>
            <person name="Shiraishi A."/>
            <person name="Nakayama K."/>
            <person name="Satake H."/>
        </authorList>
    </citation>
    <scope>NUCLEOTIDE SEQUENCE</scope>
</reference>
<protein>
    <submittedName>
        <fullName evidence="3">Uncharacterized protein</fullName>
    </submittedName>
</protein>
<feature type="compositionally biased region" description="Polar residues" evidence="2">
    <location>
        <begin position="223"/>
        <end position="236"/>
    </location>
</feature>
<gene>
    <name evidence="3" type="ORF">Tco_0626310</name>
</gene>
<feature type="region of interest" description="Disordered" evidence="2">
    <location>
        <begin position="298"/>
        <end position="321"/>
    </location>
</feature>
<proteinExistence type="predicted"/>
<name>A0ABQ4WJ79_9ASTR</name>
<evidence type="ECO:0000256" key="1">
    <source>
        <dbReference type="SAM" id="Coils"/>
    </source>
</evidence>
<keyword evidence="1" id="KW-0175">Coiled coil</keyword>
<feature type="region of interest" description="Disordered" evidence="2">
    <location>
        <begin position="23"/>
        <end position="49"/>
    </location>
</feature>
<feature type="coiled-coil region" evidence="1">
    <location>
        <begin position="103"/>
        <end position="137"/>
    </location>
</feature>
<keyword evidence="4" id="KW-1185">Reference proteome</keyword>
<sequence>MQIQESKIDKCKAVDADLVIIESSETESEVQDDSSRLGNDTDADDADIKPIYDEDPMAEVQLTAECNIFATGQQHTKQPEIINEGRVDQSKTIEQTTSLLANNADLKAQIQEKDFAIAALKNELRKLKGNIDVKKDLSKPVTQHYLPKGRESAFAKPDQVISSSSSRNSSKNMPRFRSNDMVHNHYLEEAKKKTQEKDRNSKSSVMHFARLQRTADGSKPKPRSTNQSTRSLHASKSSCVTITVVPKADHSKNSSSFSDSKHFVCSTYHKCVFNTNHDTCITKLLKEMISPAKIQSYKTKNSNKPVDQKSHTQKPGRQIFTRHSFTLNKSSAVYEKTSYRSGLRWKPTGKILNTVGLRWVPTGKIFTSCKSKADSETTHGSNKALFDSWTGKVDSEPSHGSNVDISKNHKCNKTMDLGAVVSKSSAVTTADASDKCQQQPDLTSSTSTLATTITTDENFDL</sequence>
<accession>A0ABQ4WJ79</accession>
<feature type="region of interest" description="Disordered" evidence="2">
    <location>
        <begin position="210"/>
        <end position="236"/>
    </location>
</feature>
<comment type="caution">
    <text evidence="3">The sequence shown here is derived from an EMBL/GenBank/DDBJ whole genome shotgun (WGS) entry which is preliminary data.</text>
</comment>
<feature type="region of interest" description="Disordered" evidence="2">
    <location>
        <begin position="144"/>
        <end position="181"/>
    </location>
</feature>
<dbReference type="EMBL" id="BQNB010008691">
    <property type="protein sequence ID" value="GJS52948.1"/>
    <property type="molecule type" value="Genomic_DNA"/>
</dbReference>
<evidence type="ECO:0000313" key="3">
    <source>
        <dbReference type="EMBL" id="GJS52948.1"/>
    </source>
</evidence>
<reference evidence="3" key="2">
    <citation type="submission" date="2022-01" db="EMBL/GenBank/DDBJ databases">
        <authorList>
            <person name="Yamashiro T."/>
            <person name="Shiraishi A."/>
            <person name="Satake H."/>
            <person name="Nakayama K."/>
        </authorList>
    </citation>
    <scope>NUCLEOTIDE SEQUENCE</scope>
</reference>
<evidence type="ECO:0000313" key="4">
    <source>
        <dbReference type="Proteomes" id="UP001151760"/>
    </source>
</evidence>
<dbReference type="Proteomes" id="UP001151760">
    <property type="component" value="Unassembled WGS sequence"/>
</dbReference>
<organism evidence="3 4">
    <name type="scientific">Tanacetum coccineum</name>
    <dbReference type="NCBI Taxonomy" id="301880"/>
    <lineage>
        <taxon>Eukaryota</taxon>
        <taxon>Viridiplantae</taxon>
        <taxon>Streptophyta</taxon>
        <taxon>Embryophyta</taxon>
        <taxon>Tracheophyta</taxon>
        <taxon>Spermatophyta</taxon>
        <taxon>Magnoliopsida</taxon>
        <taxon>eudicotyledons</taxon>
        <taxon>Gunneridae</taxon>
        <taxon>Pentapetalae</taxon>
        <taxon>asterids</taxon>
        <taxon>campanulids</taxon>
        <taxon>Asterales</taxon>
        <taxon>Asteraceae</taxon>
        <taxon>Asteroideae</taxon>
        <taxon>Anthemideae</taxon>
        <taxon>Anthemidinae</taxon>
        <taxon>Tanacetum</taxon>
    </lineage>
</organism>